<evidence type="ECO:0000256" key="2">
    <source>
        <dbReference type="ARBA" id="ARBA00012959"/>
    </source>
</evidence>
<sequence length="285" mass="30671">MAQHCRGHVTHCLGGILARRGAATVAVSGSRRLTGAEFVAGVRRLAAGLADRGVRRGDVVAVVAFNSIEYMELFLAVTYVGAIIAPLNYRWSFEEATQALELVQPSVLIFDDSFTSWAIRLTENKILPSVALYLVLGDTSSISHAANFVPVDRIKRTVKETTEIEPFSAPNDVALICFTSGTTGQPKGVAISHTSLIIQSLAKIAIVGYGEDDVYLHTAPLCHIGGISSCMAILMAGGCHVLIPKFDTKLAFDAIREHRVTSFITVPAIMADLLSYARYESATVF</sequence>
<accession>A0AAV5FY37</accession>
<dbReference type="Gene3D" id="3.40.50.12780">
    <property type="entry name" value="N-terminal domain of ligase-like"/>
    <property type="match status" value="1"/>
</dbReference>
<dbReference type="GO" id="GO:0009698">
    <property type="term" value="P:phenylpropanoid metabolic process"/>
    <property type="evidence" value="ECO:0007669"/>
    <property type="project" value="UniProtKB-ARBA"/>
</dbReference>
<dbReference type="EC" id="6.2.1.12" evidence="2"/>
<dbReference type="PROSITE" id="PS00455">
    <property type="entry name" value="AMP_BINDING"/>
    <property type="match status" value="1"/>
</dbReference>
<comment type="catalytic activity">
    <reaction evidence="4">
        <text>(E)-4-coumaroyl-AMP + CoA = (E)-4-coumaroyl-CoA + AMP + H(+)</text>
        <dbReference type="Rhea" id="RHEA:72423"/>
        <dbReference type="ChEBI" id="CHEBI:15378"/>
        <dbReference type="ChEBI" id="CHEBI:57287"/>
        <dbReference type="ChEBI" id="CHEBI:85008"/>
        <dbReference type="ChEBI" id="CHEBI:192348"/>
        <dbReference type="ChEBI" id="CHEBI:456215"/>
    </reaction>
    <physiologicalReaction direction="left-to-right" evidence="4">
        <dbReference type="Rhea" id="RHEA:72424"/>
    </physiologicalReaction>
</comment>
<evidence type="ECO:0000256" key="5">
    <source>
        <dbReference type="ARBA" id="ARBA00034252"/>
    </source>
</evidence>
<organism evidence="7 8">
    <name type="scientific">Eleusine coracana subsp. coracana</name>
    <dbReference type="NCBI Taxonomy" id="191504"/>
    <lineage>
        <taxon>Eukaryota</taxon>
        <taxon>Viridiplantae</taxon>
        <taxon>Streptophyta</taxon>
        <taxon>Embryophyta</taxon>
        <taxon>Tracheophyta</taxon>
        <taxon>Spermatophyta</taxon>
        <taxon>Magnoliopsida</taxon>
        <taxon>Liliopsida</taxon>
        <taxon>Poales</taxon>
        <taxon>Poaceae</taxon>
        <taxon>PACMAD clade</taxon>
        <taxon>Chloridoideae</taxon>
        <taxon>Cynodonteae</taxon>
        <taxon>Eleusininae</taxon>
        <taxon>Eleusine</taxon>
    </lineage>
</organism>
<feature type="domain" description="AMP-dependent synthetase/ligase" evidence="6">
    <location>
        <begin position="19"/>
        <end position="277"/>
    </location>
</feature>
<dbReference type="EMBL" id="BQKI01000098">
    <property type="protein sequence ID" value="GJN39756.1"/>
    <property type="molecule type" value="Genomic_DNA"/>
</dbReference>
<dbReference type="SUPFAM" id="SSF56801">
    <property type="entry name" value="Acetyl-CoA synthetase-like"/>
    <property type="match status" value="1"/>
</dbReference>
<dbReference type="Proteomes" id="UP001054889">
    <property type="component" value="Unassembled WGS sequence"/>
</dbReference>
<name>A0AAV5FY37_ELECO</name>
<dbReference type="GO" id="GO:0016207">
    <property type="term" value="F:4-coumarate-CoA ligase activity"/>
    <property type="evidence" value="ECO:0007669"/>
    <property type="project" value="UniProtKB-EC"/>
</dbReference>
<proteinExistence type="predicted"/>
<evidence type="ECO:0000256" key="3">
    <source>
        <dbReference type="ARBA" id="ARBA00034219"/>
    </source>
</evidence>
<dbReference type="InterPro" id="IPR042099">
    <property type="entry name" value="ANL_N_sf"/>
</dbReference>
<dbReference type="GO" id="GO:0006631">
    <property type="term" value="P:fatty acid metabolic process"/>
    <property type="evidence" value="ECO:0007669"/>
    <property type="project" value="TreeGrafter"/>
</dbReference>
<protein>
    <recommendedName>
        <fullName evidence="2">4-coumarate--CoA ligase</fullName>
        <ecNumber evidence="2">6.2.1.12</ecNumber>
    </recommendedName>
</protein>
<dbReference type="PANTHER" id="PTHR43201">
    <property type="entry name" value="ACYL-COA SYNTHETASE"/>
    <property type="match status" value="1"/>
</dbReference>
<evidence type="ECO:0000256" key="1">
    <source>
        <dbReference type="ARBA" id="ARBA00001946"/>
    </source>
</evidence>
<comment type="caution">
    <text evidence="7">The sequence shown here is derived from an EMBL/GenBank/DDBJ whole genome shotgun (WGS) entry which is preliminary data.</text>
</comment>
<dbReference type="InterPro" id="IPR000873">
    <property type="entry name" value="AMP-dep_synth/lig_dom"/>
</dbReference>
<reference evidence="7" key="1">
    <citation type="journal article" date="2018" name="DNA Res.">
        <title>Multiple hybrid de novo genome assembly of finger millet, an orphan allotetraploid crop.</title>
        <authorList>
            <person name="Hatakeyama M."/>
            <person name="Aluri S."/>
            <person name="Balachadran M.T."/>
            <person name="Sivarajan S.R."/>
            <person name="Patrignani A."/>
            <person name="Gruter S."/>
            <person name="Poveda L."/>
            <person name="Shimizu-Inatsugi R."/>
            <person name="Baeten J."/>
            <person name="Francoijs K.J."/>
            <person name="Nataraja K.N."/>
            <person name="Reddy Y.A.N."/>
            <person name="Phadnis S."/>
            <person name="Ravikumar R.L."/>
            <person name="Schlapbach R."/>
            <person name="Sreeman S.M."/>
            <person name="Shimizu K.K."/>
        </authorList>
    </citation>
    <scope>NUCLEOTIDE SEQUENCE</scope>
</reference>
<evidence type="ECO:0000259" key="6">
    <source>
        <dbReference type="Pfam" id="PF00501"/>
    </source>
</evidence>
<dbReference type="GO" id="GO:0031956">
    <property type="term" value="F:medium-chain fatty acid-CoA ligase activity"/>
    <property type="evidence" value="ECO:0007669"/>
    <property type="project" value="TreeGrafter"/>
</dbReference>
<gene>
    <name evidence="7" type="primary">gb28894</name>
    <name evidence="7" type="ORF">PR202_gb28894</name>
</gene>
<evidence type="ECO:0000256" key="4">
    <source>
        <dbReference type="ARBA" id="ARBA00034223"/>
    </source>
</evidence>
<reference evidence="7" key="2">
    <citation type="submission" date="2021-12" db="EMBL/GenBank/DDBJ databases">
        <title>Resequencing data analysis of finger millet.</title>
        <authorList>
            <person name="Hatakeyama M."/>
            <person name="Aluri S."/>
            <person name="Balachadran M.T."/>
            <person name="Sivarajan S.R."/>
            <person name="Poveda L."/>
            <person name="Shimizu-Inatsugi R."/>
            <person name="Schlapbach R."/>
            <person name="Sreeman S.M."/>
            <person name="Shimizu K.K."/>
        </authorList>
    </citation>
    <scope>NUCLEOTIDE SEQUENCE</scope>
</reference>
<dbReference type="AlphaFoldDB" id="A0AAV5FY37"/>
<dbReference type="PANTHER" id="PTHR43201:SF32">
    <property type="entry name" value="2-SUCCINYLBENZOATE--COA LIGASE, CHLOROPLASTIC_PEROXISOMAL"/>
    <property type="match status" value="1"/>
</dbReference>
<dbReference type="Pfam" id="PF00501">
    <property type="entry name" value="AMP-binding"/>
    <property type="match status" value="1"/>
</dbReference>
<comment type="cofactor">
    <cofactor evidence="1">
        <name>Mg(2+)</name>
        <dbReference type="ChEBI" id="CHEBI:18420"/>
    </cofactor>
</comment>
<evidence type="ECO:0000313" key="7">
    <source>
        <dbReference type="EMBL" id="GJN39756.1"/>
    </source>
</evidence>
<comment type="catalytic activity">
    <reaction evidence="5">
        <text>(E)-4-coumarate + ATP + CoA = (E)-4-coumaroyl-CoA + AMP + diphosphate</text>
        <dbReference type="Rhea" id="RHEA:19641"/>
        <dbReference type="ChEBI" id="CHEBI:12876"/>
        <dbReference type="ChEBI" id="CHEBI:30616"/>
        <dbReference type="ChEBI" id="CHEBI:33019"/>
        <dbReference type="ChEBI" id="CHEBI:57287"/>
        <dbReference type="ChEBI" id="CHEBI:85008"/>
        <dbReference type="ChEBI" id="CHEBI:456215"/>
        <dbReference type="EC" id="6.2.1.12"/>
    </reaction>
    <physiologicalReaction direction="left-to-right" evidence="5">
        <dbReference type="Rhea" id="RHEA:19642"/>
    </physiologicalReaction>
</comment>
<dbReference type="GO" id="GO:0106290">
    <property type="term" value="F:trans-cinnamate-CoA ligase activity"/>
    <property type="evidence" value="ECO:0007669"/>
    <property type="project" value="UniProtKB-ARBA"/>
</dbReference>
<evidence type="ECO:0000313" key="8">
    <source>
        <dbReference type="Proteomes" id="UP001054889"/>
    </source>
</evidence>
<keyword evidence="8" id="KW-1185">Reference proteome</keyword>
<dbReference type="InterPro" id="IPR020845">
    <property type="entry name" value="AMP-binding_CS"/>
</dbReference>
<comment type="catalytic activity">
    <reaction evidence="3">
        <text>(E)-4-coumarate + ATP + H(+) = (E)-4-coumaroyl-AMP + diphosphate</text>
        <dbReference type="Rhea" id="RHEA:72419"/>
        <dbReference type="ChEBI" id="CHEBI:12876"/>
        <dbReference type="ChEBI" id="CHEBI:15378"/>
        <dbReference type="ChEBI" id="CHEBI:30616"/>
        <dbReference type="ChEBI" id="CHEBI:33019"/>
        <dbReference type="ChEBI" id="CHEBI:192348"/>
    </reaction>
    <physiologicalReaction direction="left-to-right" evidence="3">
        <dbReference type="Rhea" id="RHEA:72420"/>
    </physiologicalReaction>
</comment>